<proteinExistence type="predicted"/>
<evidence type="ECO:0000313" key="3">
    <source>
        <dbReference type="Proteomes" id="UP000789901"/>
    </source>
</evidence>
<feature type="compositionally biased region" description="Basic and acidic residues" evidence="1">
    <location>
        <begin position="14"/>
        <end position="29"/>
    </location>
</feature>
<reference evidence="2 3" key="1">
    <citation type="submission" date="2021-06" db="EMBL/GenBank/DDBJ databases">
        <authorList>
            <person name="Kallberg Y."/>
            <person name="Tangrot J."/>
            <person name="Rosling A."/>
        </authorList>
    </citation>
    <scope>NUCLEOTIDE SEQUENCE [LARGE SCALE GENOMIC DNA]</scope>
    <source>
        <strain evidence="2 3">120-4 pot B 10/14</strain>
    </source>
</reference>
<dbReference type="Proteomes" id="UP000789901">
    <property type="component" value="Unassembled WGS sequence"/>
</dbReference>
<protein>
    <submittedName>
        <fullName evidence="2">15645_t:CDS:1</fullName>
    </submittedName>
</protein>
<organism evidence="2 3">
    <name type="scientific">Gigaspora margarita</name>
    <dbReference type="NCBI Taxonomy" id="4874"/>
    <lineage>
        <taxon>Eukaryota</taxon>
        <taxon>Fungi</taxon>
        <taxon>Fungi incertae sedis</taxon>
        <taxon>Mucoromycota</taxon>
        <taxon>Glomeromycotina</taxon>
        <taxon>Glomeromycetes</taxon>
        <taxon>Diversisporales</taxon>
        <taxon>Gigasporaceae</taxon>
        <taxon>Gigaspora</taxon>
    </lineage>
</organism>
<keyword evidence="3" id="KW-1185">Reference proteome</keyword>
<evidence type="ECO:0000256" key="1">
    <source>
        <dbReference type="SAM" id="MobiDB-lite"/>
    </source>
</evidence>
<feature type="region of interest" description="Disordered" evidence="1">
    <location>
        <begin position="1"/>
        <end position="29"/>
    </location>
</feature>
<accession>A0ABN7X3U7</accession>
<dbReference type="EMBL" id="CAJVQB010087460">
    <property type="protein sequence ID" value="CAG8847399.1"/>
    <property type="molecule type" value="Genomic_DNA"/>
</dbReference>
<comment type="caution">
    <text evidence="2">The sequence shown here is derived from an EMBL/GenBank/DDBJ whole genome shotgun (WGS) entry which is preliminary data.</text>
</comment>
<sequence length="57" mass="6422">MIQSRSNEYQGRGISEDHDVLGKRKEKEKENNKHFFAITTPISCNIANHSKLPGLPG</sequence>
<gene>
    <name evidence="2" type="ORF">GMARGA_LOCUS38650</name>
</gene>
<name>A0ABN7X3U7_GIGMA</name>
<evidence type="ECO:0000313" key="2">
    <source>
        <dbReference type="EMBL" id="CAG8847399.1"/>
    </source>
</evidence>
<feature type="non-terminal residue" evidence="2">
    <location>
        <position position="57"/>
    </location>
</feature>